<dbReference type="Pfam" id="PF00078">
    <property type="entry name" value="RVT_1"/>
    <property type="match status" value="1"/>
</dbReference>
<gene>
    <name evidence="2" type="ORF">QYF61_021689</name>
</gene>
<dbReference type="InterPro" id="IPR036691">
    <property type="entry name" value="Endo/exonu/phosph_ase_sf"/>
</dbReference>
<reference evidence="2 3" key="1">
    <citation type="journal article" date="2023" name="J. Hered.">
        <title>Chromosome-level genome of the wood stork (Mycteria americana) provides insight into avian chromosome evolution.</title>
        <authorList>
            <person name="Flamio R. Jr."/>
            <person name="Ramstad K.M."/>
        </authorList>
    </citation>
    <scope>NUCLEOTIDE SEQUENCE [LARGE SCALE GENOMIC DNA]</scope>
    <source>
        <strain evidence="2">JAX WOST 10</strain>
    </source>
</reference>
<dbReference type="PROSITE" id="PS50878">
    <property type="entry name" value="RT_POL"/>
    <property type="match status" value="1"/>
</dbReference>
<keyword evidence="3" id="KW-1185">Reference proteome</keyword>
<dbReference type="PANTHER" id="PTHR33332">
    <property type="entry name" value="REVERSE TRANSCRIPTASE DOMAIN-CONTAINING PROTEIN"/>
    <property type="match status" value="1"/>
</dbReference>
<dbReference type="InterPro" id="IPR000477">
    <property type="entry name" value="RT_dom"/>
</dbReference>
<evidence type="ECO:0000259" key="1">
    <source>
        <dbReference type="PROSITE" id="PS50878"/>
    </source>
</evidence>
<dbReference type="AlphaFoldDB" id="A0AAN7NUT1"/>
<dbReference type="Proteomes" id="UP001333110">
    <property type="component" value="Unassembled WGS sequence"/>
</dbReference>
<dbReference type="Gene3D" id="3.60.10.10">
    <property type="entry name" value="Endonuclease/exonuclease/phosphatase"/>
    <property type="match status" value="1"/>
</dbReference>
<proteinExistence type="predicted"/>
<protein>
    <recommendedName>
        <fullName evidence="1">Reverse transcriptase domain-containing protein</fullName>
    </recommendedName>
</protein>
<comment type="caution">
    <text evidence="2">The sequence shown here is derived from an EMBL/GenBank/DDBJ whole genome shotgun (WGS) entry which is preliminary data.</text>
</comment>
<feature type="domain" description="Reverse transcriptase" evidence="1">
    <location>
        <begin position="396"/>
        <end position="656"/>
    </location>
</feature>
<accession>A0AAN7NUT1</accession>
<dbReference type="Pfam" id="PF03372">
    <property type="entry name" value="Exo_endo_phos"/>
    <property type="match status" value="1"/>
</dbReference>
<organism evidence="2 3">
    <name type="scientific">Mycteria americana</name>
    <name type="common">Wood stork</name>
    <dbReference type="NCBI Taxonomy" id="33587"/>
    <lineage>
        <taxon>Eukaryota</taxon>
        <taxon>Metazoa</taxon>
        <taxon>Chordata</taxon>
        <taxon>Craniata</taxon>
        <taxon>Vertebrata</taxon>
        <taxon>Euteleostomi</taxon>
        <taxon>Archelosauria</taxon>
        <taxon>Archosauria</taxon>
        <taxon>Dinosauria</taxon>
        <taxon>Saurischia</taxon>
        <taxon>Theropoda</taxon>
        <taxon>Coelurosauria</taxon>
        <taxon>Aves</taxon>
        <taxon>Neognathae</taxon>
        <taxon>Neoaves</taxon>
        <taxon>Aequornithes</taxon>
        <taxon>Ciconiiformes</taxon>
        <taxon>Ciconiidae</taxon>
        <taxon>Mycteria</taxon>
    </lineage>
</organism>
<dbReference type="GO" id="GO:0003824">
    <property type="term" value="F:catalytic activity"/>
    <property type="evidence" value="ECO:0007669"/>
    <property type="project" value="InterPro"/>
</dbReference>
<dbReference type="PRINTS" id="PR01345">
    <property type="entry name" value="CERVTRCPTASE"/>
</dbReference>
<sequence length="810" mass="91658">MVGTCLRVETSVSTEKAYEMSDASTQTDLVKKETSVQTVVCNECPDPSPGEKANQSSNKCSLAASQDEDQKTNHLKCMYTNACILGNKQEELELHVQSESYDIIGITETWWDNSHDWRIMMDGYKLFHKDRQGRRGGGVVLYVNENLECTEVNYGYCGSPIECLWVKIRGVISKGDLRVGNCYQPPNQDAKANEAIFGSVKQDSGQQNLVLMGDFSYPDICWKNNTAAHMSSIKFLECVEDFLLIQMLNVPTRNEALLDLLLTNQENLLYNISVSGKGSRRSKRLLWLNCELLSLLKTKREVYQRWKSGQILIENYKGIARVCRNAVRKAKAHLELKLARDVKNYKKGFFRRGELVTNNTEKAEVLNTFFTSAFTSTVGPQALGTKIQVDANTDPLSVKEELVCELLQELDLYKLKGPDNIHPRVLSELSDVIARPLSLIFENFPWESYERILLGATTGQIKHVTGKNQHRFSKGKSCLTNLIAFYDNVTCTVDVGQAVDIVYLDFSKAFDTVSHSRFLEKLMLYGLGKWSVWWVGNWLTGHTQRLVVSSSFSNGQPVTSGVSHGSILGPTLFNIFISDLDNGIKCTLMKFANDTKLSGEVEEGRGTLQEDLDRLEERANKNLMKYNKDKYKVLHLGKHNPGVRHRLGSIWLGIRSVERDLGALVDNKLNMSEQCVAVAKKANMMSGCINKGITSRDKEVIIPLYSAHVRPHLAYCVQFWSLLYKKDVDRLERVPRRATKMIKGLGSLPCEERLRELGLFSLEKRRLRGDLIIMFQYLKAGYKEDGDSLFTRSHMEKTRGNGYKLLLGSF</sequence>
<dbReference type="SUPFAM" id="SSF56219">
    <property type="entry name" value="DNase I-like"/>
    <property type="match status" value="1"/>
</dbReference>
<evidence type="ECO:0000313" key="3">
    <source>
        <dbReference type="Proteomes" id="UP001333110"/>
    </source>
</evidence>
<dbReference type="EMBL" id="JAUNZN010000001">
    <property type="protein sequence ID" value="KAK4832290.1"/>
    <property type="molecule type" value="Genomic_DNA"/>
</dbReference>
<dbReference type="InterPro" id="IPR005135">
    <property type="entry name" value="Endo/exonuclease/phosphatase"/>
</dbReference>
<name>A0AAN7NUT1_MYCAM</name>
<evidence type="ECO:0000313" key="2">
    <source>
        <dbReference type="EMBL" id="KAK4832290.1"/>
    </source>
</evidence>